<organism evidence="2 3">
    <name type="scientific">Paenarthrobacter aromaticivorans</name>
    <dbReference type="NCBI Taxonomy" id="2849150"/>
    <lineage>
        <taxon>Bacteria</taxon>
        <taxon>Bacillati</taxon>
        <taxon>Actinomycetota</taxon>
        <taxon>Actinomycetes</taxon>
        <taxon>Micrococcales</taxon>
        <taxon>Micrococcaceae</taxon>
        <taxon>Paenarthrobacter</taxon>
    </lineage>
</organism>
<evidence type="ECO:0000256" key="1">
    <source>
        <dbReference type="SAM" id="SignalP"/>
    </source>
</evidence>
<feature type="chain" id="PRO_5045403595" description="Secreted protein" evidence="1">
    <location>
        <begin position="27"/>
        <end position="155"/>
    </location>
</feature>
<dbReference type="RefSeq" id="WP_216924493.1">
    <property type="nucleotide sequence ID" value="NZ_JAHOPC010000004.1"/>
</dbReference>
<evidence type="ECO:0000313" key="2">
    <source>
        <dbReference type="EMBL" id="MBU8866490.1"/>
    </source>
</evidence>
<keyword evidence="3" id="KW-1185">Reference proteome</keyword>
<feature type="signal peptide" evidence="1">
    <location>
        <begin position="1"/>
        <end position="26"/>
    </location>
</feature>
<evidence type="ECO:0008006" key="4">
    <source>
        <dbReference type="Google" id="ProtNLM"/>
    </source>
</evidence>
<comment type="caution">
    <text evidence="2">The sequence shown here is derived from an EMBL/GenBank/DDBJ whole genome shotgun (WGS) entry which is preliminary data.</text>
</comment>
<name>A0ABS6I427_9MICC</name>
<protein>
    <recommendedName>
        <fullName evidence="4">Secreted protein</fullName>
    </recommendedName>
</protein>
<proteinExistence type="predicted"/>
<gene>
    <name evidence="2" type="ORF">KSW38_09340</name>
</gene>
<accession>A0ABS6I427</accession>
<reference evidence="2 3" key="1">
    <citation type="submission" date="2021-06" db="EMBL/GenBank/DDBJ databases">
        <authorList>
            <person name="Jeong J.W."/>
        </authorList>
    </citation>
    <scope>NUCLEOTIDE SEQUENCE [LARGE SCALE GENOMIC DNA]</scope>
    <source>
        <strain evidence="2 3">MMS21-TAE1-1</strain>
    </source>
</reference>
<keyword evidence="1" id="KW-0732">Signal</keyword>
<dbReference type="Proteomes" id="UP000824166">
    <property type="component" value="Unassembled WGS sequence"/>
</dbReference>
<dbReference type="EMBL" id="JAHOPC010000004">
    <property type="protein sequence ID" value="MBU8866490.1"/>
    <property type="molecule type" value="Genomic_DNA"/>
</dbReference>
<evidence type="ECO:0000313" key="3">
    <source>
        <dbReference type="Proteomes" id="UP000824166"/>
    </source>
</evidence>
<sequence length="155" mass="16766">MRLLQKTLLAVSLTAALALSPTAAHAGNAPGDRGVYTLTGIQYWNQANVIVHSTQAWGETRSGPDTHCVSAGSIAAKAKLFESSASGTGAALRSEGPWYYTEVTLCPGEWRGYTAYYNFGGGMRYFYSHGETMAWNTWSSSYNHYSTIPGKVQNP</sequence>